<dbReference type="GO" id="GO:0003677">
    <property type="term" value="F:DNA binding"/>
    <property type="evidence" value="ECO:0007669"/>
    <property type="project" value="UniProtKB-KW"/>
</dbReference>
<evidence type="ECO:0000256" key="3">
    <source>
        <dbReference type="ARBA" id="ARBA00023163"/>
    </source>
</evidence>
<dbReference type="Proteomes" id="UP001235269">
    <property type="component" value="Unassembled WGS sequence"/>
</dbReference>
<reference evidence="6 7" key="1">
    <citation type="submission" date="2023-07" db="EMBL/GenBank/DDBJ databases">
        <title>Genomic Encyclopedia of Type Strains, Phase IV (KMG-IV): sequencing the most valuable type-strain genomes for metagenomic binning, comparative biology and taxonomic classification.</title>
        <authorList>
            <person name="Goeker M."/>
        </authorList>
    </citation>
    <scope>NUCLEOTIDE SEQUENCE [LARGE SCALE GENOMIC DNA]</scope>
    <source>
        <strain evidence="6 7">DSM 100301</strain>
    </source>
</reference>
<accession>A0ABU0IDH8</accession>
<dbReference type="CDD" id="cd00090">
    <property type="entry name" value="HTH_ARSR"/>
    <property type="match status" value="1"/>
</dbReference>
<dbReference type="SMART" id="SM00347">
    <property type="entry name" value="HTH_MARR"/>
    <property type="match status" value="1"/>
</dbReference>
<dbReference type="Pfam" id="PF12802">
    <property type="entry name" value="MarR_2"/>
    <property type="match status" value="1"/>
</dbReference>
<keyword evidence="2 6" id="KW-0238">DNA-binding</keyword>
<proteinExistence type="predicted"/>
<keyword evidence="3" id="KW-0804">Transcription</keyword>
<dbReference type="InterPro" id="IPR011991">
    <property type="entry name" value="ArsR-like_HTH"/>
</dbReference>
<sequence length="190" mass="20273">MSKKAKSEKKKKSGKSKALRLQQQADGTVLAGGDGVEAATRPRLAAALVQAARSVRTLQSRHLADCGLYAGQDGVILLLAAEDGLTAGQLAQRLGVKAPTMTRTIGRMEAQGFVERRGSDKDARLTRVFLSETGRATLARIEAAGAALEQQATRGMSGKDIKTLLKMLDLLHRNLHRDGADAVVEESDEI</sequence>
<feature type="compositionally biased region" description="Basic residues" evidence="4">
    <location>
        <begin position="1"/>
        <end position="18"/>
    </location>
</feature>
<keyword evidence="7" id="KW-1185">Reference proteome</keyword>
<comment type="caution">
    <text evidence="6">The sequence shown here is derived from an EMBL/GenBank/DDBJ whole genome shotgun (WGS) entry which is preliminary data.</text>
</comment>
<dbReference type="InterPro" id="IPR036388">
    <property type="entry name" value="WH-like_DNA-bd_sf"/>
</dbReference>
<evidence type="ECO:0000256" key="1">
    <source>
        <dbReference type="ARBA" id="ARBA00023015"/>
    </source>
</evidence>
<dbReference type="Gene3D" id="1.10.10.10">
    <property type="entry name" value="Winged helix-like DNA-binding domain superfamily/Winged helix DNA-binding domain"/>
    <property type="match status" value="1"/>
</dbReference>
<feature type="region of interest" description="Disordered" evidence="4">
    <location>
        <begin position="1"/>
        <end position="26"/>
    </location>
</feature>
<dbReference type="PANTHER" id="PTHR42756:SF1">
    <property type="entry name" value="TRANSCRIPTIONAL REPRESSOR OF EMRAB OPERON"/>
    <property type="match status" value="1"/>
</dbReference>
<evidence type="ECO:0000313" key="7">
    <source>
        <dbReference type="Proteomes" id="UP001235269"/>
    </source>
</evidence>
<dbReference type="EMBL" id="JAUSWH010000007">
    <property type="protein sequence ID" value="MDQ0456236.1"/>
    <property type="molecule type" value="Genomic_DNA"/>
</dbReference>
<evidence type="ECO:0000256" key="2">
    <source>
        <dbReference type="ARBA" id="ARBA00023125"/>
    </source>
</evidence>
<dbReference type="RefSeq" id="WP_307158429.1">
    <property type="nucleotide sequence ID" value="NZ_JAUSWH010000007.1"/>
</dbReference>
<evidence type="ECO:0000256" key="4">
    <source>
        <dbReference type="SAM" id="MobiDB-lite"/>
    </source>
</evidence>
<organism evidence="6 7">
    <name type="scientific">Rhizobium paknamense</name>
    <dbReference type="NCBI Taxonomy" id="1206817"/>
    <lineage>
        <taxon>Bacteria</taxon>
        <taxon>Pseudomonadati</taxon>
        <taxon>Pseudomonadota</taxon>
        <taxon>Alphaproteobacteria</taxon>
        <taxon>Hyphomicrobiales</taxon>
        <taxon>Rhizobiaceae</taxon>
        <taxon>Rhizobium/Agrobacterium group</taxon>
        <taxon>Rhizobium</taxon>
    </lineage>
</organism>
<dbReference type="SUPFAM" id="SSF46785">
    <property type="entry name" value="Winged helix' DNA-binding domain"/>
    <property type="match status" value="1"/>
</dbReference>
<evidence type="ECO:0000259" key="5">
    <source>
        <dbReference type="PROSITE" id="PS50995"/>
    </source>
</evidence>
<dbReference type="InterPro" id="IPR000835">
    <property type="entry name" value="HTH_MarR-typ"/>
</dbReference>
<feature type="domain" description="HTH marR-type" evidence="5">
    <location>
        <begin position="41"/>
        <end position="173"/>
    </location>
</feature>
<dbReference type="InterPro" id="IPR036390">
    <property type="entry name" value="WH_DNA-bd_sf"/>
</dbReference>
<dbReference type="PROSITE" id="PS50995">
    <property type="entry name" value="HTH_MARR_2"/>
    <property type="match status" value="1"/>
</dbReference>
<gene>
    <name evidence="6" type="ORF">QO005_002577</name>
</gene>
<name>A0ABU0IDH8_9HYPH</name>
<dbReference type="PANTHER" id="PTHR42756">
    <property type="entry name" value="TRANSCRIPTIONAL REGULATOR, MARR"/>
    <property type="match status" value="1"/>
</dbReference>
<protein>
    <submittedName>
        <fullName evidence="6">DNA-binding MarR family transcriptional regulator</fullName>
    </submittedName>
</protein>
<evidence type="ECO:0000313" key="6">
    <source>
        <dbReference type="EMBL" id="MDQ0456236.1"/>
    </source>
</evidence>
<dbReference type="PRINTS" id="PR00598">
    <property type="entry name" value="HTHMARR"/>
</dbReference>
<keyword evidence="1" id="KW-0805">Transcription regulation</keyword>